<keyword evidence="1" id="KW-1133">Transmembrane helix</keyword>
<sequence>MVTCASQVFSRYIIEIIFYYIWRIFGFFYMKPNFRVLLDGKFCLSICQGNDLLRSTIIYPLVTFIRQKMVKIVA</sequence>
<organism evidence="2">
    <name type="scientific">Rhizophora mucronata</name>
    <name type="common">Asiatic mangrove</name>
    <dbReference type="NCBI Taxonomy" id="61149"/>
    <lineage>
        <taxon>Eukaryota</taxon>
        <taxon>Viridiplantae</taxon>
        <taxon>Streptophyta</taxon>
        <taxon>Embryophyta</taxon>
        <taxon>Tracheophyta</taxon>
        <taxon>Spermatophyta</taxon>
        <taxon>Magnoliopsida</taxon>
        <taxon>eudicotyledons</taxon>
        <taxon>Gunneridae</taxon>
        <taxon>Pentapetalae</taxon>
        <taxon>rosids</taxon>
        <taxon>fabids</taxon>
        <taxon>Malpighiales</taxon>
        <taxon>Rhizophoraceae</taxon>
        <taxon>Rhizophora</taxon>
    </lineage>
</organism>
<name>A0A2P2JNU0_RHIMU</name>
<dbReference type="EMBL" id="GGEC01014652">
    <property type="protein sequence ID" value="MBW95135.1"/>
    <property type="molecule type" value="Transcribed_RNA"/>
</dbReference>
<feature type="transmembrane region" description="Helical" evidence="1">
    <location>
        <begin position="12"/>
        <end position="30"/>
    </location>
</feature>
<reference evidence="2" key="1">
    <citation type="submission" date="2018-02" db="EMBL/GenBank/DDBJ databases">
        <title>Rhizophora mucronata_Transcriptome.</title>
        <authorList>
            <person name="Meera S.P."/>
            <person name="Sreeshan A."/>
            <person name="Augustine A."/>
        </authorList>
    </citation>
    <scope>NUCLEOTIDE SEQUENCE</scope>
    <source>
        <tissue evidence="2">Leaf</tissue>
    </source>
</reference>
<accession>A0A2P2JNU0</accession>
<keyword evidence="1" id="KW-0812">Transmembrane</keyword>
<dbReference type="AlphaFoldDB" id="A0A2P2JNU0"/>
<evidence type="ECO:0000256" key="1">
    <source>
        <dbReference type="SAM" id="Phobius"/>
    </source>
</evidence>
<evidence type="ECO:0000313" key="2">
    <source>
        <dbReference type="EMBL" id="MBW95135.1"/>
    </source>
</evidence>
<proteinExistence type="predicted"/>
<keyword evidence="1" id="KW-0472">Membrane</keyword>
<protein>
    <submittedName>
        <fullName evidence="2">Uncharacterized protein</fullName>
    </submittedName>
</protein>